<dbReference type="EMBL" id="JAPFFF010000004">
    <property type="protein sequence ID" value="KAK8892121.1"/>
    <property type="molecule type" value="Genomic_DNA"/>
</dbReference>
<keyword evidence="4 7" id="KW-0547">Nucleotide-binding</keyword>
<proteinExistence type="inferred from homology"/>
<dbReference type="Pfam" id="PF00069">
    <property type="entry name" value="Pkinase"/>
    <property type="match status" value="1"/>
</dbReference>
<evidence type="ECO:0000313" key="10">
    <source>
        <dbReference type="EMBL" id="KAK8892121.1"/>
    </source>
</evidence>
<evidence type="ECO:0000259" key="9">
    <source>
        <dbReference type="PROSITE" id="PS50011"/>
    </source>
</evidence>
<dbReference type="InterPro" id="IPR000719">
    <property type="entry name" value="Prot_kinase_dom"/>
</dbReference>
<evidence type="ECO:0000256" key="6">
    <source>
        <dbReference type="ARBA" id="ARBA00022840"/>
    </source>
</evidence>
<dbReference type="PROSITE" id="PS50011">
    <property type="entry name" value="PROTEIN_KINASE_DOM"/>
    <property type="match status" value="1"/>
</dbReference>
<comment type="caution">
    <text evidence="10">The sequence shown here is derived from an EMBL/GenBank/DDBJ whole genome shotgun (WGS) entry which is preliminary data.</text>
</comment>
<keyword evidence="5" id="KW-0418">Kinase</keyword>
<dbReference type="PROSITE" id="PS00107">
    <property type="entry name" value="PROTEIN_KINASE_ATP"/>
    <property type="match status" value="1"/>
</dbReference>
<dbReference type="PANTHER" id="PTHR43671">
    <property type="entry name" value="SERINE/THREONINE-PROTEIN KINASE NEK"/>
    <property type="match status" value="1"/>
</dbReference>
<evidence type="ECO:0000256" key="5">
    <source>
        <dbReference type="ARBA" id="ARBA00022777"/>
    </source>
</evidence>
<evidence type="ECO:0000256" key="2">
    <source>
        <dbReference type="ARBA" id="ARBA00012513"/>
    </source>
</evidence>
<keyword evidence="3" id="KW-0808">Transferase</keyword>
<evidence type="ECO:0000313" key="11">
    <source>
        <dbReference type="Proteomes" id="UP001470230"/>
    </source>
</evidence>
<evidence type="ECO:0000256" key="4">
    <source>
        <dbReference type="ARBA" id="ARBA00022741"/>
    </source>
</evidence>
<gene>
    <name evidence="10" type="ORF">M9Y10_029344</name>
</gene>
<feature type="domain" description="Protein kinase" evidence="9">
    <location>
        <begin position="9"/>
        <end position="253"/>
    </location>
</feature>
<evidence type="ECO:0000256" key="3">
    <source>
        <dbReference type="ARBA" id="ARBA00022679"/>
    </source>
</evidence>
<dbReference type="SUPFAM" id="SSF56112">
    <property type="entry name" value="Protein kinase-like (PK-like)"/>
    <property type="match status" value="1"/>
</dbReference>
<evidence type="ECO:0000256" key="7">
    <source>
        <dbReference type="PROSITE-ProRule" id="PRU10141"/>
    </source>
</evidence>
<evidence type="ECO:0000256" key="1">
    <source>
        <dbReference type="ARBA" id="ARBA00010886"/>
    </source>
</evidence>
<feature type="coiled-coil region" evidence="8">
    <location>
        <begin position="318"/>
        <end position="380"/>
    </location>
</feature>
<accession>A0ABR2KM25</accession>
<dbReference type="InterPro" id="IPR050660">
    <property type="entry name" value="NEK_Ser/Thr_kinase"/>
</dbReference>
<name>A0ABR2KM25_9EUKA</name>
<comment type="similarity">
    <text evidence="1">Belongs to the protein kinase superfamily. NEK Ser/Thr protein kinase family. NIMA subfamily.</text>
</comment>
<dbReference type="Gene3D" id="1.10.510.10">
    <property type="entry name" value="Transferase(Phosphotransferase) domain 1"/>
    <property type="match status" value="1"/>
</dbReference>
<protein>
    <recommendedName>
        <fullName evidence="2">non-specific serine/threonine protein kinase</fullName>
        <ecNumber evidence="2">2.7.11.1</ecNumber>
    </recommendedName>
</protein>
<reference evidence="10 11" key="1">
    <citation type="submission" date="2024-04" db="EMBL/GenBank/DDBJ databases">
        <title>Tritrichomonas musculus Genome.</title>
        <authorList>
            <person name="Alves-Ferreira E."/>
            <person name="Grigg M."/>
            <person name="Lorenzi H."/>
            <person name="Galac M."/>
        </authorList>
    </citation>
    <scope>NUCLEOTIDE SEQUENCE [LARGE SCALE GENOMIC DNA]</scope>
    <source>
        <strain evidence="10 11">EAF2021</strain>
    </source>
</reference>
<keyword evidence="6 7" id="KW-0067">ATP-binding</keyword>
<dbReference type="EC" id="2.7.11.1" evidence="2"/>
<dbReference type="PANTHER" id="PTHR43671:SF13">
    <property type="entry name" value="SERINE_THREONINE-PROTEIN KINASE NEK2"/>
    <property type="match status" value="1"/>
</dbReference>
<sequence length="481" mass="55286">MNSWLPSGFSELERLGDGSFGRVELIQREEDGSLFALKVLEKQGGIESADVEIESLNSIDSPFVAHLYEVFRNPKSVSLMIDPALGGSLRQMIAEHREKGKPIPTDTIYSIFAQVLLALRDVHKQKIVHRDLGPANILFVYQDKSKELRILLVDFGVSASLKGKPFLKGSVGTPSYMSPELAKADLHNEKTDVYSLGVILYEMCELQLPMKKKGHKHYEFKYHDEFSNVINKMLNEDQNQRPSISDILSVPEIANYAKKYENSQRIKLTAHDWNPVVIEFNDIDIDIDLNFEDLPPIDSTIPSGSGRLLQSTPEDVSNALFEAKLRNEQILAERHEEQIRINNEIKRQERQAQQKWKEQKEDLSQHKNDYFQRLEQIKSQKRDKRINSGQMNGQKQKMLKTKMPSIDLNNDNYGEEDRAADDLERIRFVLEKQIGAEKLIEAHRKLEKNMMLSPAELQISPKEFDAISRLIRKEREVFGSV</sequence>
<organism evidence="10 11">
    <name type="scientific">Tritrichomonas musculus</name>
    <dbReference type="NCBI Taxonomy" id="1915356"/>
    <lineage>
        <taxon>Eukaryota</taxon>
        <taxon>Metamonada</taxon>
        <taxon>Parabasalia</taxon>
        <taxon>Tritrichomonadida</taxon>
        <taxon>Tritrichomonadidae</taxon>
        <taxon>Tritrichomonas</taxon>
    </lineage>
</organism>
<keyword evidence="8" id="KW-0175">Coiled coil</keyword>
<dbReference type="InterPro" id="IPR011009">
    <property type="entry name" value="Kinase-like_dom_sf"/>
</dbReference>
<keyword evidence="11" id="KW-1185">Reference proteome</keyword>
<feature type="binding site" evidence="7">
    <location>
        <position position="38"/>
    </location>
    <ligand>
        <name>ATP</name>
        <dbReference type="ChEBI" id="CHEBI:30616"/>
    </ligand>
</feature>
<dbReference type="InterPro" id="IPR017441">
    <property type="entry name" value="Protein_kinase_ATP_BS"/>
</dbReference>
<dbReference type="Proteomes" id="UP001470230">
    <property type="component" value="Unassembled WGS sequence"/>
</dbReference>
<evidence type="ECO:0000256" key="8">
    <source>
        <dbReference type="SAM" id="Coils"/>
    </source>
</evidence>